<proteinExistence type="predicted"/>
<dbReference type="AlphaFoldDB" id="A0AAU0F2G5"/>
<dbReference type="EMBL" id="CP136426">
    <property type="protein sequence ID" value="WOC51988.1"/>
    <property type="molecule type" value="Genomic_DNA"/>
</dbReference>
<evidence type="ECO:0000313" key="2">
    <source>
        <dbReference type="EMBL" id="WOC51988.1"/>
    </source>
</evidence>
<keyword evidence="1" id="KW-0472">Membrane</keyword>
<evidence type="ECO:0000313" key="3">
    <source>
        <dbReference type="Proteomes" id="UP001432059"/>
    </source>
</evidence>
<dbReference type="InterPro" id="IPR045726">
    <property type="entry name" value="DUF6080"/>
</dbReference>
<dbReference type="KEGG" id="bpor:BPO_1341"/>
<keyword evidence="3" id="KW-1185">Reference proteome</keyword>
<accession>A0AAU0F2G5</accession>
<sequence>MKFKQKAIDTLKTIFPSTGHEWFLFLFFLLGYGSLAHIIALDYHIVFDNRIPWDAYFSFDNRAIVLTGGGFERHPLSNYFFDGIRALALWYSEGKMDASFRWALSVLSAGIISMSMVQVFKYLRNIIALPLSWSYSIVLFFSLFSTNILLSFTPETYTYTLFLLMLFNHYAAIKIKKEQPIPATALTLATVSIGGLTITNAA</sequence>
<keyword evidence="1" id="KW-1133">Transmembrane helix</keyword>
<name>A0AAU0F2G5_9FLAO</name>
<evidence type="ECO:0008006" key="4">
    <source>
        <dbReference type="Google" id="ProtNLM"/>
    </source>
</evidence>
<reference evidence="2" key="1">
    <citation type="submission" date="2023-10" db="EMBL/GenBank/DDBJ databases">
        <title>Characterization and whole genome sequencing of a novel strain of Bergeyella porcorum QD2021 isolated from pig.</title>
        <authorList>
            <person name="Liu G."/>
            <person name="Chen C."/>
            <person name="Han X."/>
        </authorList>
    </citation>
    <scope>NUCLEOTIDE SEQUENCE</scope>
    <source>
        <strain evidence="2">QD2021</strain>
    </source>
</reference>
<protein>
    <recommendedName>
        <fullName evidence="4">Glycosyltransferase RgtA/B/C/D-like domain-containing protein</fullName>
    </recommendedName>
</protein>
<feature type="transmembrane region" description="Helical" evidence="1">
    <location>
        <begin position="21"/>
        <end position="40"/>
    </location>
</feature>
<feature type="transmembrane region" description="Helical" evidence="1">
    <location>
        <begin position="100"/>
        <end position="120"/>
    </location>
</feature>
<gene>
    <name evidence="2" type="ORF">BPO_1341</name>
</gene>
<evidence type="ECO:0000256" key="1">
    <source>
        <dbReference type="SAM" id="Phobius"/>
    </source>
</evidence>
<keyword evidence="1" id="KW-0812">Transmembrane</keyword>
<feature type="transmembrane region" description="Helical" evidence="1">
    <location>
        <begin position="156"/>
        <end position="173"/>
    </location>
</feature>
<feature type="transmembrane region" description="Helical" evidence="1">
    <location>
        <begin position="132"/>
        <end position="150"/>
    </location>
</feature>
<dbReference type="RefSeq" id="WP_327983610.1">
    <property type="nucleotide sequence ID" value="NZ_CP136426.1"/>
</dbReference>
<dbReference type="Proteomes" id="UP001432059">
    <property type="component" value="Chromosome"/>
</dbReference>
<organism evidence="2 3">
    <name type="scientific">Bergeyella porcorum</name>
    <dbReference type="NCBI Taxonomy" id="1735111"/>
    <lineage>
        <taxon>Bacteria</taxon>
        <taxon>Pseudomonadati</taxon>
        <taxon>Bacteroidota</taxon>
        <taxon>Flavobacteriia</taxon>
        <taxon>Flavobacteriales</taxon>
        <taxon>Weeksellaceae</taxon>
        <taxon>Bergeyella</taxon>
    </lineage>
</organism>
<dbReference type="Pfam" id="PF19558">
    <property type="entry name" value="DUF6080"/>
    <property type="match status" value="1"/>
</dbReference>